<dbReference type="InterPro" id="IPR002509">
    <property type="entry name" value="NODB_dom"/>
</dbReference>
<dbReference type="CDD" id="cd10917">
    <property type="entry name" value="CE4_NodB_like_6s_7s"/>
    <property type="match status" value="1"/>
</dbReference>
<evidence type="ECO:0000256" key="1">
    <source>
        <dbReference type="SAM" id="MobiDB-lite"/>
    </source>
</evidence>
<feature type="region of interest" description="Disordered" evidence="1">
    <location>
        <begin position="112"/>
        <end position="164"/>
    </location>
</feature>
<keyword evidence="2" id="KW-0812">Transmembrane</keyword>
<keyword evidence="2" id="KW-1133">Transmembrane helix</keyword>
<comment type="caution">
    <text evidence="4">The sequence shown here is derived from an EMBL/GenBank/DDBJ whole genome shotgun (WGS) entry which is preliminary data.</text>
</comment>
<dbReference type="PANTHER" id="PTHR10587">
    <property type="entry name" value="GLYCOSYL TRANSFERASE-RELATED"/>
    <property type="match status" value="1"/>
</dbReference>
<evidence type="ECO:0000313" key="4">
    <source>
        <dbReference type="EMBL" id="MFC4068618.1"/>
    </source>
</evidence>
<evidence type="ECO:0000259" key="3">
    <source>
        <dbReference type="PROSITE" id="PS51677"/>
    </source>
</evidence>
<keyword evidence="2" id="KW-0472">Membrane</keyword>
<gene>
    <name evidence="4" type="ORF">ACFO0C_27125</name>
</gene>
<name>A0ABV8J0G0_9ACTN</name>
<organism evidence="4 5">
    <name type="scientific">Actinoplanes subglobosus</name>
    <dbReference type="NCBI Taxonomy" id="1547892"/>
    <lineage>
        <taxon>Bacteria</taxon>
        <taxon>Bacillati</taxon>
        <taxon>Actinomycetota</taxon>
        <taxon>Actinomycetes</taxon>
        <taxon>Micromonosporales</taxon>
        <taxon>Micromonosporaceae</taxon>
        <taxon>Actinoplanes</taxon>
    </lineage>
</organism>
<dbReference type="InterPro" id="IPR050248">
    <property type="entry name" value="Polysacc_deacetylase_ArnD"/>
</dbReference>
<dbReference type="Gene3D" id="3.20.20.370">
    <property type="entry name" value="Glycoside hydrolase/deacetylase"/>
    <property type="match status" value="1"/>
</dbReference>
<accession>A0ABV8J0G0</accession>
<dbReference type="RefSeq" id="WP_378069510.1">
    <property type="nucleotide sequence ID" value="NZ_JBHSBL010000019.1"/>
</dbReference>
<evidence type="ECO:0000256" key="2">
    <source>
        <dbReference type="SAM" id="Phobius"/>
    </source>
</evidence>
<feature type="compositionally biased region" description="Polar residues" evidence="1">
    <location>
        <begin position="1"/>
        <end position="18"/>
    </location>
</feature>
<dbReference type="PROSITE" id="PS51677">
    <property type="entry name" value="NODB"/>
    <property type="match status" value="1"/>
</dbReference>
<feature type="compositionally biased region" description="Low complexity" evidence="1">
    <location>
        <begin position="28"/>
        <end position="49"/>
    </location>
</feature>
<dbReference type="Pfam" id="PF01522">
    <property type="entry name" value="Polysacc_deac_1"/>
    <property type="match status" value="1"/>
</dbReference>
<protein>
    <submittedName>
        <fullName evidence="4">Polysaccharide deacetylase family protein</fullName>
    </submittedName>
</protein>
<keyword evidence="5" id="KW-1185">Reference proteome</keyword>
<feature type="region of interest" description="Disordered" evidence="1">
    <location>
        <begin position="217"/>
        <end position="240"/>
    </location>
</feature>
<dbReference type="SUPFAM" id="SSF88713">
    <property type="entry name" value="Glycoside hydrolase/deacetylase"/>
    <property type="match status" value="1"/>
</dbReference>
<evidence type="ECO:0000313" key="5">
    <source>
        <dbReference type="Proteomes" id="UP001595867"/>
    </source>
</evidence>
<feature type="transmembrane region" description="Helical" evidence="2">
    <location>
        <begin position="181"/>
        <end position="202"/>
    </location>
</feature>
<feature type="compositionally biased region" description="Pro residues" evidence="1">
    <location>
        <begin position="221"/>
        <end position="235"/>
    </location>
</feature>
<sequence length="447" mass="46013">MNTDRPAAANQSSTSSDEPTVVVGSSDEPTVVVGPSPSVSPSPSAEPTVDLSADDGDEETVTLSAADEAEPTVALSLPDEAESTVALSLPDEAEQTVALAAVDVAEPTIALPKPRVSPEASTSAATARPPEPETTVALPPVPAQRSASTAPTVAPPPAEPTIALPVSVPPVAVPSLSRRRLLWAIPAVAGTALIGGTIAALAGRGEPEAAKAPNLQVSEPAPAPTQSPAPVPTAPEPTTAVMSTPVHTLKDFRKVVPGDPFPADAIALTIDDGPHPVWTPKILRLLEKHDVPALFCMIGNQVLGHEPTARDVAGDGHLIANHTWSHPIDLAELPGHAALKEIHRAQDKIYSTTGITPSLFRAPGGAWSKGLSESVSKSNVIPMDWSADPSDWSQPGVAHITQRLLAAKPGQILLCHDGGGDRSQTLASLKTVIPALQARGLKFVALK</sequence>
<reference evidence="5" key="1">
    <citation type="journal article" date="2019" name="Int. J. Syst. Evol. Microbiol.">
        <title>The Global Catalogue of Microorganisms (GCM) 10K type strain sequencing project: providing services to taxonomists for standard genome sequencing and annotation.</title>
        <authorList>
            <consortium name="The Broad Institute Genomics Platform"/>
            <consortium name="The Broad Institute Genome Sequencing Center for Infectious Disease"/>
            <person name="Wu L."/>
            <person name="Ma J."/>
        </authorList>
    </citation>
    <scope>NUCLEOTIDE SEQUENCE [LARGE SCALE GENOMIC DNA]</scope>
    <source>
        <strain evidence="5">TBRC 5832</strain>
    </source>
</reference>
<dbReference type="InterPro" id="IPR011330">
    <property type="entry name" value="Glyco_hydro/deAcase_b/a-brl"/>
</dbReference>
<dbReference type="EMBL" id="JBHSBL010000019">
    <property type="protein sequence ID" value="MFC4068618.1"/>
    <property type="molecule type" value="Genomic_DNA"/>
</dbReference>
<dbReference type="Proteomes" id="UP001595867">
    <property type="component" value="Unassembled WGS sequence"/>
</dbReference>
<proteinExistence type="predicted"/>
<feature type="domain" description="NodB homology" evidence="3">
    <location>
        <begin position="264"/>
        <end position="444"/>
    </location>
</feature>
<feature type="region of interest" description="Disordered" evidence="1">
    <location>
        <begin position="1"/>
        <end position="59"/>
    </location>
</feature>